<protein>
    <submittedName>
        <fullName evidence="7">NAC domain-containing protein</fullName>
    </submittedName>
</protein>
<dbReference type="EMBL" id="NKQK01000026">
    <property type="protein sequence ID" value="PSR89432.1"/>
    <property type="molecule type" value="Genomic_DNA"/>
</dbReference>
<keyword evidence="3" id="KW-0804">Transcription</keyword>
<evidence type="ECO:0000313" key="8">
    <source>
        <dbReference type="Proteomes" id="UP000241394"/>
    </source>
</evidence>
<proteinExistence type="predicted"/>
<dbReference type="SUPFAM" id="SSF101941">
    <property type="entry name" value="NAC domain"/>
    <property type="match status" value="1"/>
</dbReference>
<evidence type="ECO:0000313" key="7">
    <source>
        <dbReference type="EMBL" id="PSR89432.1"/>
    </source>
</evidence>
<dbReference type="InterPro" id="IPR036093">
    <property type="entry name" value="NAC_dom_sf"/>
</dbReference>
<dbReference type="PANTHER" id="PTHR31744">
    <property type="entry name" value="PROTEIN CUP-SHAPED COTYLEDON 2-RELATED"/>
    <property type="match status" value="1"/>
</dbReference>
<keyword evidence="8" id="KW-1185">Reference proteome</keyword>
<evidence type="ECO:0000259" key="6">
    <source>
        <dbReference type="PROSITE" id="PS51005"/>
    </source>
</evidence>
<dbReference type="Proteomes" id="UP000241394">
    <property type="component" value="Chromosome LG26"/>
</dbReference>
<feature type="region of interest" description="Disordered" evidence="5">
    <location>
        <begin position="79"/>
        <end position="99"/>
    </location>
</feature>
<dbReference type="SMR" id="A0A2R6PDF6"/>
<dbReference type="AlphaFoldDB" id="A0A2R6PDF6"/>
<keyword evidence="1" id="KW-0805">Transcription regulation</keyword>
<evidence type="ECO:0000256" key="4">
    <source>
        <dbReference type="ARBA" id="ARBA00023242"/>
    </source>
</evidence>
<name>A0A2R6PDF6_ACTCC</name>
<reference evidence="7 8" key="1">
    <citation type="submission" date="2017-07" db="EMBL/GenBank/DDBJ databases">
        <title>An improved, manually edited Actinidia chinensis var. chinensis (kiwifruit) genome highlights the challenges associated with draft genomes and gene prediction in plants.</title>
        <authorList>
            <person name="Pilkington S."/>
            <person name="Crowhurst R."/>
            <person name="Hilario E."/>
            <person name="Nardozza S."/>
            <person name="Fraser L."/>
            <person name="Peng Y."/>
            <person name="Gunaseelan K."/>
            <person name="Simpson R."/>
            <person name="Tahir J."/>
            <person name="Deroles S."/>
            <person name="Templeton K."/>
            <person name="Luo Z."/>
            <person name="Davy M."/>
            <person name="Cheng C."/>
            <person name="Mcneilage M."/>
            <person name="Scaglione D."/>
            <person name="Liu Y."/>
            <person name="Zhang Q."/>
            <person name="Datson P."/>
            <person name="De Silva N."/>
            <person name="Gardiner S."/>
            <person name="Bassett H."/>
            <person name="Chagne D."/>
            <person name="Mccallum J."/>
            <person name="Dzierzon H."/>
            <person name="Deng C."/>
            <person name="Wang Y.-Y."/>
            <person name="Barron N."/>
            <person name="Manako K."/>
            <person name="Bowen J."/>
            <person name="Foster T."/>
            <person name="Erridge Z."/>
            <person name="Tiffin H."/>
            <person name="Waite C."/>
            <person name="Davies K."/>
            <person name="Grierson E."/>
            <person name="Laing W."/>
            <person name="Kirk R."/>
            <person name="Chen X."/>
            <person name="Wood M."/>
            <person name="Montefiori M."/>
            <person name="Brummell D."/>
            <person name="Schwinn K."/>
            <person name="Catanach A."/>
            <person name="Fullerton C."/>
            <person name="Li D."/>
            <person name="Meiyalaghan S."/>
            <person name="Nieuwenhuizen N."/>
            <person name="Read N."/>
            <person name="Prakash R."/>
            <person name="Hunter D."/>
            <person name="Zhang H."/>
            <person name="Mckenzie M."/>
            <person name="Knabel M."/>
            <person name="Harris A."/>
            <person name="Allan A."/>
            <person name="Chen A."/>
            <person name="Janssen B."/>
            <person name="Plunkett B."/>
            <person name="Dwamena C."/>
            <person name="Voogd C."/>
            <person name="Leif D."/>
            <person name="Lafferty D."/>
            <person name="Souleyre E."/>
            <person name="Varkonyi-Gasic E."/>
            <person name="Gambi F."/>
            <person name="Hanley J."/>
            <person name="Yao J.-L."/>
            <person name="Cheung J."/>
            <person name="David K."/>
            <person name="Warren B."/>
            <person name="Marsh K."/>
            <person name="Snowden K."/>
            <person name="Lin-Wang K."/>
            <person name="Brian L."/>
            <person name="Martinez-Sanchez M."/>
            <person name="Wang M."/>
            <person name="Ileperuma N."/>
            <person name="Macnee N."/>
            <person name="Campin R."/>
            <person name="Mcatee P."/>
            <person name="Drummond R."/>
            <person name="Espley R."/>
            <person name="Ireland H."/>
            <person name="Wu R."/>
            <person name="Atkinson R."/>
            <person name="Karunairetnam S."/>
            <person name="Bulley S."/>
            <person name="Chunkath S."/>
            <person name="Hanley Z."/>
            <person name="Storey R."/>
            <person name="Thrimawithana A."/>
            <person name="Thomson S."/>
            <person name="David C."/>
            <person name="Testolin R."/>
        </authorList>
    </citation>
    <scope>NUCLEOTIDE SEQUENCE [LARGE SCALE GENOMIC DNA]</scope>
    <source>
        <strain evidence="8">cv. Red5</strain>
        <tissue evidence="7">Young leaf</tissue>
    </source>
</reference>
<reference evidence="8" key="2">
    <citation type="journal article" date="2018" name="BMC Genomics">
        <title>A manually annotated Actinidia chinensis var. chinensis (kiwifruit) genome highlights the challenges associated with draft genomes and gene prediction in plants.</title>
        <authorList>
            <person name="Pilkington S.M."/>
            <person name="Crowhurst R."/>
            <person name="Hilario E."/>
            <person name="Nardozza S."/>
            <person name="Fraser L."/>
            <person name="Peng Y."/>
            <person name="Gunaseelan K."/>
            <person name="Simpson R."/>
            <person name="Tahir J."/>
            <person name="Deroles S.C."/>
            <person name="Templeton K."/>
            <person name="Luo Z."/>
            <person name="Davy M."/>
            <person name="Cheng C."/>
            <person name="McNeilage M."/>
            <person name="Scaglione D."/>
            <person name="Liu Y."/>
            <person name="Zhang Q."/>
            <person name="Datson P."/>
            <person name="De Silva N."/>
            <person name="Gardiner S.E."/>
            <person name="Bassett H."/>
            <person name="Chagne D."/>
            <person name="McCallum J."/>
            <person name="Dzierzon H."/>
            <person name="Deng C."/>
            <person name="Wang Y.Y."/>
            <person name="Barron L."/>
            <person name="Manako K."/>
            <person name="Bowen J."/>
            <person name="Foster T.M."/>
            <person name="Erridge Z.A."/>
            <person name="Tiffin H."/>
            <person name="Waite C.N."/>
            <person name="Davies K.M."/>
            <person name="Grierson E.P."/>
            <person name="Laing W.A."/>
            <person name="Kirk R."/>
            <person name="Chen X."/>
            <person name="Wood M."/>
            <person name="Montefiori M."/>
            <person name="Brummell D.A."/>
            <person name="Schwinn K.E."/>
            <person name="Catanach A."/>
            <person name="Fullerton C."/>
            <person name="Li D."/>
            <person name="Meiyalaghan S."/>
            <person name="Nieuwenhuizen N."/>
            <person name="Read N."/>
            <person name="Prakash R."/>
            <person name="Hunter D."/>
            <person name="Zhang H."/>
            <person name="McKenzie M."/>
            <person name="Knabel M."/>
            <person name="Harris A."/>
            <person name="Allan A.C."/>
            <person name="Gleave A."/>
            <person name="Chen A."/>
            <person name="Janssen B.J."/>
            <person name="Plunkett B."/>
            <person name="Ampomah-Dwamena C."/>
            <person name="Voogd C."/>
            <person name="Leif D."/>
            <person name="Lafferty D."/>
            <person name="Souleyre E.J.F."/>
            <person name="Varkonyi-Gasic E."/>
            <person name="Gambi F."/>
            <person name="Hanley J."/>
            <person name="Yao J.L."/>
            <person name="Cheung J."/>
            <person name="David K.M."/>
            <person name="Warren B."/>
            <person name="Marsh K."/>
            <person name="Snowden K.C."/>
            <person name="Lin-Wang K."/>
            <person name="Brian L."/>
            <person name="Martinez-Sanchez M."/>
            <person name="Wang M."/>
            <person name="Ileperuma N."/>
            <person name="Macnee N."/>
            <person name="Campin R."/>
            <person name="McAtee P."/>
            <person name="Drummond R.S.M."/>
            <person name="Espley R.V."/>
            <person name="Ireland H.S."/>
            <person name="Wu R."/>
            <person name="Atkinson R.G."/>
            <person name="Karunairetnam S."/>
            <person name="Bulley S."/>
            <person name="Chunkath S."/>
            <person name="Hanley Z."/>
            <person name="Storey R."/>
            <person name="Thrimawithana A.H."/>
            <person name="Thomson S."/>
            <person name="David C."/>
            <person name="Testolin R."/>
            <person name="Huang H."/>
            <person name="Hellens R.P."/>
            <person name="Schaffer R.J."/>
        </authorList>
    </citation>
    <scope>NUCLEOTIDE SEQUENCE [LARGE SCALE GENOMIC DNA]</scope>
    <source>
        <strain evidence="8">cv. Red5</strain>
    </source>
</reference>
<dbReference type="OMA" id="CKIFSCQ"/>
<keyword evidence="4" id="KW-0539">Nucleus</keyword>
<dbReference type="GO" id="GO:0006355">
    <property type="term" value="P:regulation of DNA-templated transcription"/>
    <property type="evidence" value="ECO:0007669"/>
    <property type="project" value="InterPro"/>
</dbReference>
<dbReference type="Gramene" id="PSR89432">
    <property type="protein sequence ID" value="PSR89432"/>
    <property type="gene ID" value="CEY00_Acc29633"/>
</dbReference>
<evidence type="ECO:0000256" key="3">
    <source>
        <dbReference type="ARBA" id="ARBA00023163"/>
    </source>
</evidence>
<dbReference type="OrthoDB" id="1871428at2759"/>
<dbReference type="PROSITE" id="PS51005">
    <property type="entry name" value="NAC"/>
    <property type="match status" value="1"/>
</dbReference>
<feature type="compositionally biased region" description="Polar residues" evidence="5">
    <location>
        <begin position="79"/>
        <end position="90"/>
    </location>
</feature>
<evidence type="ECO:0000256" key="1">
    <source>
        <dbReference type="ARBA" id="ARBA00023015"/>
    </source>
</evidence>
<dbReference type="GO" id="GO:0003677">
    <property type="term" value="F:DNA binding"/>
    <property type="evidence" value="ECO:0007669"/>
    <property type="project" value="UniProtKB-KW"/>
</dbReference>
<dbReference type="PANTHER" id="PTHR31744:SF93">
    <property type="entry name" value="NAC DOMAIN-CONTAINING PROTEIN"/>
    <property type="match status" value="1"/>
</dbReference>
<evidence type="ECO:0000256" key="2">
    <source>
        <dbReference type="ARBA" id="ARBA00023125"/>
    </source>
</evidence>
<comment type="caution">
    <text evidence="7">The sequence shown here is derived from an EMBL/GenBank/DDBJ whole genome shotgun (WGS) entry which is preliminary data.</text>
</comment>
<evidence type="ECO:0000256" key="5">
    <source>
        <dbReference type="SAM" id="MobiDB-lite"/>
    </source>
</evidence>
<organism evidence="7 8">
    <name type="scientific">Actinidia chinensis var. chinensis</name>
    <name type="common">Chinese soft-hair kiwi</name>
    <dbReference type="NCBI Taxonomy" id="1590841"/>
    <lineage>
        <taxon>Eukaryota</taxon>
        <taxon>Viridiplantae</taxon>
        <taxon>Streptophyta</taxon>
        <taxon>Embryophyta</taxon>
        <taxon>Tracheophyta</taxon>
        <taxon>Spermatophyta</taxon>
        <taxon>Magnoliopsida</taxon>
        <taxon>eudicotyledons</taxon>
        <taxon>Gunneridae</taxon>
        <taxon>Pentapetalae</taxon>
        <taxon>asterids</taxon>
        <taxon>Ericales</taxon>
        <taxon>Actinidiaceae</taxon>
        <taxon>Actinidia</taxon>
    </lineage>
</organism>
<dbReference type="InterPro" id="IPR003441">
    <property type="entry name" value="NAC-dom"/>
</dbReference>
<sequence>MSKLNFVQEGAIKLPPGFRFEPTDEEIVFQYLTRKIFSLPLPASVVPEIILSKYDPWDLPGDGEQDRYFFSKKEAKYQNGNRTNRKTSSGYWKATGSDKRITSPTRKDIVGMRKTLVFHRGKSPNGSRTHWIMYEYRLVNSESASSSFENCNSTQNNLGSWVLCRIFLRMQITENDEEIVQADKDGRHESVRVVQPSSSSCCSSSSSCGSSAIAHEVTSSWLGHEETSGCDGLSPFHYQGGP</sequence>
<dbReference type="InParanoid" id="A0A2R6PDF6"/>
<gene>
    <name evidence="7" type="ORF">CEY00_Acc29633</name>
</gene>
<keyword evidence="2" id="KW-0238">DNA-binding</keyword>
<dbReference type="STRING" id="1590841.A0A2R6PDF6"/>
<accession>A0A2R6PDF6</accession>
<dbReference type="Pfam" id="PF02365">
    <property type="entry name" value="NAM"/>
    <property type="match status" value="1"/>
</dbReference>
<feature type="domain" description="NAC" evidence="6">
    <location>
        <begin position="14"/>
        <end position="169"/>
    </location>
</feature>
<dbReference type="Gene3D" id="2.170.150.80">
    <property type="entry name" value="NAC domain"/>
    <property type="match status" value="1"/>
</dbReference>